<evidence type="ECO:0000256" key="1">
    <source>
        <dbReference type="ARBA" id="ARBA00008773"/>
    </source>
</evidence>
<gene>
    <name evidence="5" type="ORF">Sjap_013995</name>
</gene>
<evidence type="ECO:0000256" key="4">
    <source>
        <dbReference type="RuleBase" id="RU004335"/>
    </source>
</evidence>
<dbReference type="PANTHER" id="PTHR32227">
    <property type="entry name" value="GLUCAN ENDO-1,3-BETA-GLUCOSIDASE BG1-RELATED-RELATED"/>
    <property type="match status" value="1"/>
</dbReference>
<evidence type="ECO:0000256" key="2">
    <source>
        <dbReference type="ARBA" id="ARBA00022801"/>
    </source>
</evidence>
<sequence>MNLNSISLPESDPEATRMFSYSTISLMLHIPNSSIHEIASNRSSAVRWLNLHVVPFHPRVKISTISVGNDVNPLSNLSNYVLPAMKNVQEALRQVGIRNISVSTTFSFARVMTTAFPPSSARFQVSAMEALVKPILNFITATNSSFLINLHPYHLYRCQPQIPIGFALFQEEPFNFREDPLTGLRYRNLFDVMVDAVISGIESQGHRGVPVVVTETGWPSSDNTGHGDAKDVYAEMYVKGLVRHLRSGLGTPLRRDGVAEVYIYELFDDGGSPSSKWGIMYNNMTQKYNVDFSSSATSLVIDLSKQFALSMIILYLIPRGSDGNAERSSIPLPLQYLICLMKLYQTLIKPLPDVNAAAAANSSFQISIYSY</sequence>
<evidence type="ECO:0000313" key="5">
    <source>
        <dbReference type="EMBL" id="KAK9124393.1"/>
    </source>
</evidence>
<dbReference type="GO" id="GO:0005975">
    <property type="term" value="P:carbohydrate metabolic process"/>
    <property type="evidence" value="ECO:0007669"/>
    <property type="project" value="InterPro"/>
</dbReference>
<name>A0AAP0IZ30_9MAGN</name>
<dbReference type="SUPFAM" id="SSF51445">
    <property type="entry name" value="(Trans)glycosidases"/>
    <property type="match status" value="1"/>
</dbReference>
<keyword evidence="2" id="KW-0378">Hydrolase</keyword>
<evidence type="ECO:0000313" key="6">
    <source>
        <dbReference type="Proteomes" id="UP001417504"/>
    </source>
</evidence>
<accession>A0AAP0IZ30</accession>
<dbReference type="InterPro" id="IPR000490">
    <property type="entry name" value="Glyco_hydro_17"/>
</dbReference>
<reference evidence="5 6" key="1">
    <citation type="submission" date="2024-01" db="EMBL/GenBank/DDBJ databases">
        <title>Genome assemblies of Stephania.</title>
        <authorList>
            <person name="Yang L."/>
        </authorList>
    </citation>
    <scope>NUCLEOTIDE SEQUENCE [LARGE SCALE GENOMIC DNA]</scope>
    <source>
        <strain evidence="5">QJT</strain>
        <tissue evidence="5">Leaf</tissue>
    </source>
</reference>
<dbReference type="InterPro" id="IPR017853">
    <property type="entry name" value="GH"/>
</dbReference>
<dbReference type="Proteomes" id="UP001417504">
    <property type="component" value="Unassembled WGS sequence"/>
</dbReference>
<evidence type="ECO:0008006" key="7">
    <source>
        <dbReference type="Google" id="ProtNLM"/>
    </source>
</evidence>
<keyword evidence="6" id="KW-1185">Reference proteome</keyword>
<keyword evidence="3" id="KW-0326">Glycosidase</keyword>
<dbReference type="EMBL" id="JBBNAE010000005">
    <property type="protein sequence ID" value="KAK9124393.1"/>
    <property type="molecule type" value="Genomic_DNA"/>
</dbReference>
<organism evidence="5 6">
    <name type="scientific">Stephania japonica</name>
    <dbReference type="NCBI Taxonomy" id="461633"/>
    <lineage>
        <taxon>Eukaryota</taxon>
        <taxon>Viridiplantae</taxon>
        <taxon>Streptophyta</taxon>
        <taxon>Embryophyta</taxon>
        <taxon>Tracheophyta</taxon>
        <taxon>Spermatophyta</taxon>
        <taxon>Magnoliopsida</taxon>
        <taxon>Ranunculales</taxon>
        <taxon>Menispermaceae</taxon>
        <taxon>Menispermoideae</taxon>
        <taxon>Cissampelideae</taxon>
        <taxon>Stephania</taxon>
    </lineage>
</organism>
<dbReference type="InterPro" id="IPR044965">
    <property type="entry name" value="Glyco_hydro_17_plant"/>
</dbReference>
<comment type="caution">
    <text evidence="5">The sequence shown here is derived from an EMBL/GenBank/DDBJ whole genome shotgun (WGS) entry which is preliminary data.</text>
</comment>
<dbReference type="Gene3D" id="3.20.20.80">
    <property type="entry name" value="Glycosidases"/>
    <property type="match status" value="1"/>
</dbReference>
<comment type="similarity">
    <text evidence="1 4">Belongs to the glycosyl hydrolase 17 family.</text>
</comment>
<dbReference type="GO" id="GO:0004553">
    <property type="term" value="F:hydrolase activity, hydrolyzing O-glycosyl compounds"/>
    <property type="evidence" value="ECO:0007669"/>
    <property type="project" value="InterPro"/>
</dbReference>
<evidence type="ECO:0000256" key="3">
    <source>
        <dbReference type="ARBA" id="ARBA00023295"/>
    </source>
</evidence>
<dbReference type="Pfam" id="PF00332">
    <property type="entry name" value="Glyco_hydro_17"/>
    <property type="match status" value="1"/>
</dbReference>
<dbReference type="AlphaFoldDB" id="A0AAP0IZ30"/>
<protein>
    <recommendedName>
        <fullName evidence="7">Glucan endo-1,3-beta-D-glucosidase</fullName>
    </recommendedName>
</protein>
<proteinExistence type="inferred from homology"/>